<gene>
    <name evidence="10" type="ORF">LCGC14_2905560</name>
</gene>
<evidence type="ECO:0000313" key="10">
    <source>
        <dbReference type="EMBL" id="KKK72270.1"/>
    </source>
</evidence>
<evidence type="ECO:0000256" key="7">
    <source>
        <dbReference type="ARBA" id="ARBA00023136"/>
    </source>
</evidence>
<sequence>VIGGDYLVLPTLLYQEFMTEVGSGRIPMAGAVGILLLLINVAVLFGGRYYITRRRYESVSARRAEPKKLSGRGELAMIFGIWAVVGWGLLPWVFAILGSFIEWGRGGRAFWNSPTLDNYRMVFTNPTLSRGVSVTIFLTLVSLAMMIIAGLLIAYILVKKRYPVINRALDILVSIPLIIPGAVLALGYVMFFSSPPIILTGTWIILALCFFVRRLPHITRSIESTLYSISDAYEESSLNLGAPPMKTFRKITVRMLMPGVISGATLAFLFTVGTFSATIILYTAPWTTLPILIYQNTMANTGIAAALSIVMLLIGFVPLLIINRLTHGGIKIATKNIEVQKCRFQSPGKQLISKSEI</sequence>
<comment type="caution">
    <text evidence="10">The sequence shown here is derived from an EMBL/GenBank/DDBJ whole genome shotgun (WGS) entry which is preliminary data.</text>
</comment>
<evidence type="ECO:0000256" key="4">
    <source>
        <dbReference type="ARBA" id="ARBA00022519"/>
    </source>
</evidence>
<feature type="transmembrane region" description="Helical" evidence="8">
    <location>
        <begin position="169"/>
        <end position="191"/>
    </location>
</feature>
<reference evidence="10" key="1">
    <citation type="journal article" date="2015" name="Nature">
        <title>Complex archaea that bridge the gap between prokaryotes and eukaryotes.</title>
        <authorList>
            <person name="Spang A."/>
            <person name="Saw J.H."/>
            <person name="Jorgensen S.L."/>
            <person name="Zaremba-Niedzwiedzka K."/>
            <person name="Martijn J."/>
            <person name="Lind A.E."/>
            <person name="van Eijk R."/>
            <person name="Schleper C."/>
            <person name="Guy L."/>
            <person name="Ettema T.J."/>
        </authorList>
    </citation>
    <scope>NUCLEOTIDE SEQUENCE</scope>
</reference>
<keyword evidence="3" id="KW-1003">Cell membrane</keyword>
<comment type="subcellular location">
    <subcellularLocation>
        <location evidence="1">Cell inner membrane</location>
        <topology evidence="1">Multi-pass membrane protein</topology>
    </subcellularLocation>
</comment>
<accession>A0A0F8YEX3</accession>
<dbReference type="GO" id="GO:0005886">
    <property type="term" value="C:plasma membrane"/>
    <property type="evidence" value="ECO:0007669"/>
    <property type="project" value="UniProtKB-SubCell"/>
</dbReference>
<evidence type="ECO:0000256" key="2">
    <source>
        <dbReference type="ARBA" id="ARBA00022448"/>
    </source>
</evidence>
<dbReference type="AlphaFoldDB" id="A0A0F8YEX3"/>
<keyword evidence="4" id="KW-0997">Cell inner membrane</keyword>
<dbReference type="InterPro" id="IPR000515">
    <property type="entry name" value="MetI-like"/>
</dbReference>
<name>A0A0F8YEX3_9ZZZZ</name>
<dbReference type="PANTHER" id="PTHR43357">
    <property type="entry name" value="INNER MEMBRANE ABC TRANSPORTER PERMEASE PROTEIN YDCV"/>
    <property type="match status" value="1"/>
</dbReference>
<dbReference type="InterPro" id="IPR035906">
    <property type="entry name" value="MetI-like_sf"/>
</dbReference>
<keyword evidence="5 8" id="KW-0812">Transmembrane</keyword>
<evidence type="ECO:0000256" key="8">
    <source>
        <dbReference type="SAM" id="Phobius"/>
    </source>
</evidence>
<dbReference type="Gene3D" id="1.10.3720.10">
    <property type="entry name" value="MetI-like"/>
    <property type="match status" value="1"/>
</dbReference>
<evidence type="ECO:0000256" key="1">
    <source>
        <dbReference type="ARBA" id="ARBA00004429"/>
    </source>
</evidence>
<evidence type="ECO:0000256" key="6">
    <source>
        <dbReference type="ARBA" id="ARBA00022989"/>
    </source>
</evidence>
<dbReference type="PROSITE" id="PS50928">
    <property type="entry name" value="ABC_TM1"/>
    <property type="match status" value="1"/>
</dbReference>
<proteinExistence type="predicted"/>
<evidence type="ECO:0000256" key="3">
    <source>
        <dbReference type="ARBA" id="ARBA00022475"/>
    </source>
</evidence>
<keyword evidence="2" id="KW-0813">Transport</keyword>
<feature type="transmembrane region" description="Helical" evidence="8">
    <location>
        <begin position="75"/>
        <end position="101"/>
    </location>
</feature>
<feature type="transmembrane region" description="Helical" evidence="8">
    <location>
        <begin position="197"/>
        <end position="215"/>
    </location>
</feature>
<feature type="domain" description="ABC transmembrane type-1" evidence="9">
    <location>
        <begin position="132"/>
        <end position="322"/>
    </location>
</feature>
<organism evidence="10">
    <name type="scientific">marine sediment metagenome</name>
    <dbReference type="NCBI Taxonomy" id="412755"/>
    <lineage>
        <taxon>unclassified sequences</taxon>
        <taxon>metagenomes</taxon>
        <taxon>ecological metagenomes</taxon>
    </lineage>
</organism>
<evidence type="ECO:0000259" key="9">
    <source>
        <dbReference type="PROSITE" id="PS50928"/>
    </source>
</evidence>
<feature type="transmembrane region" description="Helical" evidence="8">
    <location>
        <begin position="26"/>
        <end position="45"/>
    </location>
</feature>
<feature type="non-terminal residue" evidence="10">
    <location>
        <position position="1"/>
    </location>
</feature>
<keyword evidence="6 8" id="KW-1133">Transmembrane helix</keyword>
<feature type="transmembrane region" description="Helical" evidence="8">
    <location>
        <begin position="134"/>
        <end position="157"/>
    </location>
</feature>
<dbReference type="CDD" id="cd06261">
    <property type="entry name" value="TM_PBP2"/>
    <property type="match status" value="1"/>
</dbReference>
<dbReference type="SUPFAM" id="SSF161098">
    <property type="entry name" value="MetI-like"/>
    <property type="match status" value="1"/>
</dbReference>
<keyword evidence="7 8" id="KW-0472">Membrane</keyword>
<dbReference type="GO" id="GO:0055085">
    <property type="term" value="P:transmembrane transport"/>
    <property type="evidence" value="ECO:0007669"/>
    <property type="project" value="InterPro"/>
</dbReference>
<evidence type="ECO:0000256" key="5">
    <source>
        <dbReference type="ARBA" id="ARBA00022692"/>
    </source>
</evidence>
<dbReference type="Pfam" id="PF00528">
    <property type="entry name" value="BPD_transp_1"/>
    <property type="match status" value="1"/>
</dbReference>
<dbReference type="EMBL" id="LAZR01057332">
    <property type="protein sequence ID" value="KKK72270.1"/>
    <property type="molecule type" value="Genomic_DNA"/>
</dbReference>
<feature type="transmembrane region" description="Helical" evidence="8">
    <location>
        <begin position="302"/>
        <end position="322"/>
    </location>
</feature>
<dbReference type="PANTHER" id="PTHR43357:SF3">
    <property type="entry name" value="FE(3+)-TRANSPORT SYSTEM PERMEASE PROTEIN FBPB 2"/>
    <property type="match status" value="1"/>
</dbReference>
<feature type="transmembrane region" description="Helical" evidence="8">
    <location>
        <begin position="255"/>
        <end position="282"/>
    </location>
</feature>
<protein>
    <recommendedName>
        <fullName evidence="9">ABC transmembrane type-1 domain-containing protein</fullName>
    </recommendedName>
</protein>